<dbReference type="GO" id="GO:0006730">
    <property type="term" value="P:one-carbon metabolic process"/>
    <property type="evidence" value="ECO:0007669"/>
    <property type="project" value="UniProtKB-KW"/>
</dbReference>
<dbReference type="GO" id="GO:0004146">
    <property type="term" value="F:dihydrofolate reductase activity"/>
    <property type="evidence" value="ECO:0007669"/>
    <property type="project" value="UniProtKB-EC"/>
</dbReference>
<dbReference type="RefSeq" id="WP_016474937.1">
    <property type="nucleotide sequence ID" value="NZ_KE150480.1"/>
</dbReference>
<evidence type="ECO:0000259" key="9">
    <source>
        <dbReference type="PROSITE" id="PS51330"/>
    </source>
</evidence>
<keyword evidence="6 8" id="KW-0560">Oxidoreductase</keyword>
<comment type="pathway">
    <text evidence="1 8">Cofactor biosynthesis; tetrahydrofolate biosynthesis; 5,6,7,8-tetrahydrofolate from 7,8-dihydrofolate: step 1/1.</text>
</comment>
<evidence type="ECO:0000256" key="5">
    <source>
        <dbReference type="ARBA" id="ARBA00022857"/>
    </source>
</evidence>
<name>S3BWC0_9BURK</name>
<reference evidence="10 11" key="1">
    <citation type="submission" date="2013-04" db="EMBL/GenBank/DDBJ databases">
        <title>The Genome Sequence of Sutterella wadsworthensis HGA0223.</title>
        <authorList>
            <consortium name="The Broad Institute Genomics Platform"/>
            <person name="Earl A."/>
            <person name="Ward D."/>
            <person name="Feldgarden M."/>
            <person name="Gevers D."/>
            <person name="Schmidt T.M."/>
            <person name="Dover J."/>
            <person name="Dai D."/>
            <person name="Walker B."/>
            <person name="Young S."/>
            <person name="Zeng Q."/>
            <person name="Gargeya S."/>
            <person name="Fitzgerald M."/>
            <person name="Haas B."/>
            <person name="Abouelleil A."/>
            <person name="Allen A.W."/>
            <person name="Alvarado L."/>
            <person name="Arachchi H.M."/>
            <person name="Berlin A.M."/>
            <person name="Chapman S.B."/>
            <person name="Gainer-Dewar J."/>
            <person name="Goldberg J."/>
            <person name="Griggs A."/>
            <person name="Gujja S."/>
            <person name="Hansen M."/>
            <person name="Howarth C."/>
            <person name="Imamovic A."/>
            <person name="Ireland A."/>
            <person name="Larimer J."/>
            <person name="McCowan C."/>
            <person name="Murphy C."/>
            <person name="Pearson M."/>
            <person name="Poon T.W."/>
            <person name="Priest M."/>
            <person name="Roberts A."/>
            <person name="Saif S."/>
            <person name="Shea T."/>
            <person name="Sisk P."/>
            <person name="Sykes S."/>
            <person name="Wortman J."/>
            <person name="Nusbaum C."/>
            <person name="Birren B."/>
        </authorList>
    </citation>
    <scope>NUCLEOTIDE SEQUENCE [LARGE SCALE GENOMIC DNA]</scope>
    <source>
        <strain evidence="10 11">HGA0223</strain>
    </source>
</reference>
<comment type="caution">
    <text evidence="10">The sequence shown here is derived from an EMBL/GenBank/DDBJ whole genome shotgun (WGS) entry which is preliminary data.</text>
</comment>
<comment type="catalytic activity">
    <reaction evidence="8">
        <text>(6S)-5,6,7,8-tetrahydrofolate + NADP(+) = 7,8-dihydrofolate + NADPH + H(+)</text>
        <dbReference type="Rhea" id="RHEA:15009"/>
        <dbReference type="ChEBI" id="CHEBI:15378"/>
        <dbReference type="ChEBI" id="CHEBI:57451"/>
        <dbReference type="ChEBI" id="CHEBI:57453"/>
        <dbReference type="ChEBI" id="CHEBI:57783"/>
        <dbReference type="ChEBI" id="CHEBI:58349"/>
        <dbReference type="EC" id="1.5.1.3"/>
    </reaction>
</comment>
<dbReference type="PANTHER" id="PTHR48069:SF3">
    <property type="entry name" value="DIHYDROFOLATE REDUCTASE"/>
    <property type="match status" value="1"/>
</dbReference>
<sequence length="169" mass="18922">MIELIAAAARTGVIGAENKLLWRIPEDFAFFKKTTMGSPVVMGSRTWASIGRALPGRLNVIVSRRLQPADISAKNVVVVKSLNEALSLAQARSRTGRVFVIGGGEIYRRTIAIADRVWLTKIDHDFEGDTYFPTIPRGRFRGECFRTLLPSAKRPWRVDFECWTKRSGA</sequence>
<evidence type="ECO:0000256" key="8">
    <source>
        <dbReference type="PIRNR" id="PIRNR000194"/>
    </source>
</evidence>
<dbReference type="STRING" id="1203554.HMPREF1476_01771"/>
<comment type="function">
    <text evidence="7 8">Key enzyme in folate metabolism. Catalyzes an essential reaction for de novo glycine and purine synthesis, and for DNA precursor synthesis.</text>
</comment>
<protein>
    <recommendedName>
        <fullName evidence="3 8">Dihydrofolate reductase</fullName>
        <ecNumber evidence="3 8">1.5.1.3</ecNumber>
    </recommendedName>
</protein>
<evidence type="ECO:0000313" key="11">
    <source>
        <dbReference type="Proteomes" id="UP000014400"/>
    </source>
</evidence>
<dbReference type="Gene3D" id="3.40.430.10">
    <property type="entry name" value="Dihydrofolate Reductase, subunit A"/>
    <property type="match status" value="1"/>
</dbReference>
<dbReference type="SUPFAM" id="SSF53597">
    <property type="entry name" value="Dihydrofolate reductase-like"/>
    <property type="match status" value="1"/>
</dbReference>
<dbReference type="CDD" id="cd00209">
    <property type="entry name" value="DHFR"/>
    <property type="match status" value="1"/>
</dbReference>
<evidence type="ECO:0000256" key="4">
    <source>
        <dbReference type="ARBA" id="ARBA00022563"/>
    </source>
</evidence>
<dbReference type="EC" id="1.5.1.3" evidence="3 8"/>
<dbReference type="InterPro" id="IPR012259">
    <property type="entry name" value="DHFR"/>
</dbReference>
<dbReference type="eggNOG" id="COG0262">
    <property type="taxonomic scope" value="Bacteria"/>
</dbReference>
<dbReference type="GO" id="GO:0050661">
    <property type="term" value="F:NADP binding"/>
    <property type="evidence" value="ECO:0007669"/>
    <property type="project" value="InterPro"/>
</dbReference>
<dbReference type="InterPro" id="IPR001796">
    <property type="entry name" value="DHFR_dom"/>
</dbReference>
<proteinExistence type="inferred from homology"/>
<dbReference type="GO" id="GO:0046654">
    <property type="term" value="P:tetrahydrofolate biosynthetic process"/>
    <property type="evidence" value="ECO:0007669"/>
    <property type="project" value="UniProtKB-UniPathway"/>
</dbReference>
<dbReference type="PATRIC" id="fig|1203554.3.peg.1855"/>
<dbReference type="PIRSF" id="PIRSF000194">
    <property type="entry name" value="DHFR"/>
    <property type="match status" value="1"/>
</dbReference>
<keyword evidence="11" id="KW-1185">Reference proteome</keyword>
<evidence type="ECO:0000313" key="10">
    <source>
        <dbReference type="EMBL" id="EPD98387.1"/>
    </source>
</evidence>
<evidence type="ECO:0000256" key="1">
    <source>
        <dbReference type="ARBA" id="ARBA00004903"/>
    </source>
</evidence>
<dbReference type="AlphaFoldDB" id="S3BWC0"/>
<keyword evidence="5 8" id="KW-0521">NADP</keyword>
<evidence type="ECO:0000256" key="6">
    <source>
        <dbReference type="ARBA" id="ARBA00023002"/>
    </source>
</evidence>
<accession>S3BWC0</accession>
<dbReference type="PRINTS" id="PR00070">
    <property type="entry name" value="DHFR"/>
</dbReference>
<evidence type="ECO:0000256" key="3">
    <source>
        <dbReference type="ARBA" id="ARBA00012856"/>
    </source>
</evidence>
<dbReference type="PANTHER" id="PTHR48069">
    <property type="entry name" value="DIHYDROFOLATE REDUCTASE"/>
    <property type="match status" value="1"/>
</dbReference>
<evidence type="ECO:0000256" key="7">
    <source>
        <dbReference type="ARBA" id="ARBA00025067"/>
    </source>
</evidence>
<dbReference type="PROSITE" id="PS51330">
    <property type="entry name" value="DHFR_2"/>
    <property type="match status" value="1"/>
</dbReference>
<organism evidence="10 11">
    <name type="scientific">Sutterella wadsworthensis HGA0223</name>
    <dbReference type="NCBI Taxonomy" id="1203554"/>
    <lineage>
        <taxon>Bacteria</taxon>
        <taxon>Pseudomonadati</taxon>
        <taxon>Pseudomonadota</taxon>
        <taxon>Betaproteobacteria</taxon>
        <taxon>Burkholderiales</taxon>
        <taxon>Sutterellaceae</taxon>
        <taxon>Sutterella</taxon>
    </lineage>
</organism>
<dbReference type="Pfam" id="PF00186">
    <property type="entry name" value="DHFR_1"/>
    <property type="match status" value="1"/>
</dbReference>
<feature type="domain" description="DHFR" evidence="9">
    <location>
        <begin position="1"/>
        <end position="169"/>
    </location>
</feature>
<dbReference type="GO" id="GO:0046452">
    <property type="term" value="P:dihydrofolate metabolic process"/>
    <property type="evidence" value="ECO:0007669"/>
    <property type="project" value="TreeGrafter"/>
</dbReference>
<gene>
    <name evidence="10" type="ORF">HMPREF1476_01771</name>
</gene>
<dbReference type="HOGENOM" id="CLU_043966_5_1_4"/>
<dbReference type="Proteomes" id="UP000014400">
    <property type="component" value="Unassembled WGS sequence"/>
</dbReference>
<evidence type="ECO:0000256" key="2">
    <source>
        <dbReference type="ARBA" id="ARBA00009539"/>
    </source>
</evidence>
<dbReference type="InterPro" id="IPR024072">
    <property type="entry name" value="DHFR-like_dom_sf"/>
</dbReference>
<dbReference type="EMBL" id="ATCF01000025">
    <property type="protein sequence ID" value="EPD98387.1"/>
    <property type="molecule type" value="Genomic_DNA"/>
</dbReference>
<keyword evidence="4 8" id="KW-0554">One-carbon metabolism</keyword>
<dbReference type="UniPathway" id="UPA00077">
    <property type="reaction ID" value="UER00158"/>
</dbReference>
<comment type="similarity">
    <text evidence="2 8">Belongs to the dihydrofolate reductase family.</text>
</comment>
<dbReference type="GO" id="GO:0046655">
    <property type="term" value="P:folic acid metabolic process"/>
    <property type="evidence" value="ECO:0007669"/>
    <property type="project" value="TreeGrafter"/>
</dbReference>